<dbReference type="SUPFAM" id="SSF51735">
    <property type="entry name" value="NAD(P)-binding Rossmann-fold domains"/>
    <property type="match status" value="1"/>
</dbReference>
<dbReference type="InterPro" id="IPR050463">
    <property type="entry name" value="Gfo/Idh/MocA_oxidrdct_glycsds"/>
</dbReference>
<dbReference type="EC" id="1.-.-.-" evidence="4"/>
<dbReference type="PANTHER" id="PTHR43818">
    <property type="entry name" value="BCDNA.GH03377"/>
    <property type="match status" value="1"/>
</dbReference>
<evidence type="ECO:0000259" key="3">
    <source>
        <dbReference type="Pfam" id="PF22725"/>
    </source>
</evidence>
<dbReference type="Pfam" id="PF22725">
    <property type="entry name" value="GFO_IDH_MocA_C3"/>
    <property type="match status" value="1"/>
</dbReference>
<keyword evidence="5" id="KW-1185">Reference proteome</keyword>
<evidence type="ECO:0000256" key="1">
    <source>
        <dbReference type="ARBA" id="ARBA00023002"/>
    </source>
</evidence>
<evidence type="ECO:0000259" key="2">
    <source>
        <dbReference type="Pfam" id="PF01408"/>
    </source>
</evidence>
<reference evidence="4 5" key="1">
    <citation type="journal article" date="2019" name="Anaerobe">
        <title>Detection of Robinsoniella peoriensis in multiple bone samples of a trauma patient.</title>
        <authorList>
            <person name="Schrottner P."/>
            <person name="Hartwich K."/>
            <person name="Bunk B."/>
            <person name="Schober I."/>
            <person name="Helbig S."/>
            <person name="Rudolph W.W."/>
            <person name="Gunzer F."/>
        </authorList>
    </citation>
    <scope>NUCLEOTIDE SEQUENCE [LARGE SCALE GENOMIC DNA]</scope>
    <source>
        <strain evidence="4 5">DSM 106044</strain>
    </source>
</reference>
<dbReference type="GO" id="GO:0016491">
    <property type="term" value="F:oxidoreductase activity"/>
    <property type="evidence" value="ECO:0007669"/>
    <property type="project" value="UniProtKB-KW"/>
</dbReference>
<dbReference type="RefSeq" id="WP_138001959.1">
    <property type="nucleotide sequence ID" value="NZ_QGQD01000023.1"/>
</dbReference>
<dbReference type="Proteomes" id="UP000306509">
    <property type="component" value="Unassembled WGS sequence"/>
</dbReference>
<dbReference type="InterPro" id="IPR000683">
    <property type="entry name" value="Gfo/Idh/MocA-like_OxRdtase_N"/>
</dbReference>
<dbReference type="EMBL" id="QGQD01000023">
    <property type="protein sequence ID" value="TLD02041.1"/>
    <property type="molecule type" value="Genomic_DNA"/>
</dbReference>
<feature type="domain" description="Gfo/Idh/MocA-like oxidoreductase N-terminal" evidence="2">
    <location>
        <begin position="6"/>
        <end position="124"/>
    </location>
</feature>
<organism evidence="4 5">
    <name type="scientific">Robinsoniella peoriensis</name>
    <dbReference type="NCBI Taxonomy" id="180332"/>
    <lineage>
        <taxon>Bacteria</taxon>
        <taxon>Bacillati</taxon>
        <taxon>Bacillota</taxon>
        <taxon>Clostridia</taxon>
        <taxon>Lachnospirales</taxon>
        <taxon>Lachnospiraceae</taxon>
        <taxon>Robinsoniella</taxon>
    </lineage>
</organism>
<evidence type="ECO:0000313" key="5">
    <source>
        <dbReference type="Proteomes" id="UP000306509"/>
    </source>
</evidence>
<dbReference type="InterPro" id="IPR036291">
    <property type="entry name" value="NAD(P)-bd_dom_sf"/>
</dbReference>
<dbReference type="AlphaFoldDB" id="A0A4U8QAL4"/>
<comment type="caution">
    <text evidence="4">The sequence shown here is derived from an EMBL/GenBank/DDBJ whole genome shotgun (WGS) entry which is preliminary data.</text>
</comment>
<protein>
    <submittedName>
        <fullName evidence="4">Putative 4,5-dihydroxyphthalate dehydrogenase</fullName>
        <ecNumber evidence="4">1.-.-.-</ecNumber>
    </submittedName>
</protein>
<dbReference type="Gene3D" id="3.30.360.10">
    <property type="entry name" value="Dihydrodipicolinate Reductase, domain 2"/>
    <property type="match status" value="1"/>
</dbReference>
<gene>
    <name evidence="4" type="primary">pht4_1</name>
    <name evidence="4" type="ORF">DSM106044_01078</name>
</gene>
<evidence type="ECO:0000313" key="4">
    <source>
        <dbReference type="EMBL" id="TLD02041.1"/>
    </source>
</evidence>
<dbReference type="InterPro" id="IPR055170">
    <property type="entry name" value="GFO_IDH_MocA-like_dom"/>
</dbReference>
<keyword evidence="1 4" id="KW-0560">Oxidoreductase</keyword>
<sequence length="368" mass="42429">MKCLSTVIVGMGERGKVHLHGFLKNRDMFEVKGICDRREAHLQESVRQYGISPDICYTDAEEMLKTVKPDVMAFVTMPHIRLPLVKLAVKYQVKGLLFEKPMAVSLEEADEIVRLCEAHEIKTIVCHQHKYLNSFLELRKALDSGELGQITDIRASCQPQASQLGTHYLDYMIWANGGKQIVSGVGHIHGSFYLEDSHPSPDYVMGQLIFENGVRGFLECGYLAKQTEKYQACFSHGSGESAYWTDDRLTVYGSKGYAWASCNGKYAVFSPETSPEIRHGDYQDFFQREQFEAQVRYTKEFGEWMLGKRERHDCDVKLAYHGFEVLEGIYSSALDCTRVDFPRVWPNKYEALEECRKRLHRVTYRKWR</sequence>
<dbReference type="Pfam" id="PF01408">
    <property type="entry name" value="GFO_IDH_MocA"/>
    <property type="match status" value="1"/>
</dbReference>
<name>A0A4U8QAL4_9FIRM</name>
<proteinExistence type="predicted"/>
<accession>A0A4U8QAL4</accession>
<feature type="domain" description="GFO/IDH/MocA-like oxidoreductase" evidence="3">
    <location>
        <begin position="163"/>
        <end position="257"/>
    </location>
</feature>
<dbReference type="STRING" id="180332.GCA_000797495_00509"/>
<dbReference type="GO" id="GO:0000166">
    <property type="term" value="F:nucleotide binding"/>
    <property type="evidence" value="ECO:0007669"/>
    <property type="project" value="InterPro"/>
</dbReference>
<dbReference type="Gene3D" id="3.40.50.720">
    <property type="entry name" value="NAD(P)-binding Rossmann-like Domain"/>
    <property type="match status" value="1"/>
</dbReference>
<dbReference type="PANTHER" id="PTHR43818:SF11">
    <property type="entry name" value="BCDNA.GH03377"/>
    <property type="match status" value="1"/>
</dbReference>
<dbReference type="SUPFAM" id="SSF55347">
    <property type="entry name" value="Glyceraldehyde-3-phosphate dehydrogenase-like, C-terminal domain"/>
    <property type="match status" value="1"/>
</dbReference>